<dbReference type="FunFam" id="3.30.420.10:FF:000006">
    <property type="entry name" value="Ribonuclease HII"/>
    <property type="match status" value="1"/>
</dbReference>
<evidence type="ECO:0000256" key="14">
    <source>
        <dbReference type="HAMAP-Rule" id="MF_00052"/>
    </source>
</evidence>
<reference evidence="19" key="1">
    <citation type="submission" date="2016-05" db="EMBL/GenBank/DDBJ databases">
        <authorList>
            <person name="Liu B."/>
            <person name="Wang J."/>
            <person name="Zhu Y."/>
            <person name="Liu G."/>
            <person name="Chen Q."/>
            <person name="Chen Z."/>
            <person name="Lan J."/>
            <person name="Che J."/>
            <person name="Ge C."/>
            <person name="Shi H."/>
            <person name="Pan Z."/>
            <person name="Liu X."/>
        </authorList>
    </citation>
    <scope>NUCLEOTIDE SEQUENCE [LARGE SCALE GENOMIC DNA]</scope>
    <source>
        <strain evidence="19">FJAT-27215</strain>
    </source>
</reference>
<organism evidence="18 19">
    <name type="scientific">Pseudobacillus wudalianchiensis</name>
    <dbReference type="NCBI Taxonomy" id="1743143"/>
    <lineage>
        <taxon>Bacteria</taxon>
        <taxon>Bacillati</taxon>
        <taxon>Bacillota</taxon>
        <taxon>Bacilli</taxon>
        <taxon>Bacillales</taxon>
        <taxon>Bacillaceae</taxon>
        <taxon>Pseudobacillus</taxon>
    </lineage>
</organism>
<dbReference type="InterPro" id="IPR012337">
    <property type="entry name" value="RNaseH-like_sf"/>
</dbReference>
<dbReference type="GO" id="GO:0003723">
    <property type="term" value="F:RNA binding"/>
    <property type="evidence" value="ECO:0007669"/>
    <property type="project" value="UniProtKB-UniRule"/>
</dbReference>
<dbReference type="GO" id="GO:0030145">
    <property type="term" value="F:manganese ion binding"/>
    <property type="evidence" value="ECO:0007669"/>
    <property type="project" value="UniProtKB-UniRule"/>
</dbReference>
<evidence type="ECO:0000313" key="19">
    <source>
        <dbReference type="Proteomes" id="UP000092578"/>
    </source>
</evidence>
<feature type="binding site" evidence="14 15">
    <location>
        <position position="77"/>
    </location>
    <ligand>
        <name>a divalent metal cation</name>
        <dbReference type="ChEBI" id="CHEBI:60240"/>
    </ligand>
</feature>
<dbReference type="Proteomes" id="UP000092578">
    <property type="component" value="Unassembled WGS sequence"/>
</dbReference>
<dbReference type="Pfam" id="PF01351">
    <property type="entry name" value="RNase_HII"/>
    <property type="match status" value="1"/>
</dbReference>
<feature type="domain" description="RNase H type-2" evidence="17">
    <location>
        <begin position="71"/>
        <end position="258"/>
    </location>
</feature>
<proteinExistence type="inferred from homology"/>
<evidence type="ECO:0000256" key="11">
    <source>
        <dbReference type="ARBA" id="ARBA00022759"/>
    </source>
</evidence>
<keyword evidence="12 14" id="KW-0378">Hydrolase</keyword>
<evidence type="ECO:0000256" key="8">
    <source>
        <dbReference type="ARBA" id="ARBA00022490"/>
    </source>
</evidence>
<dbReference type="EC" id="3.1.26.4" evidence="6 14"/>
<evidence type="ECO:0000256" key="4">
    <source>
        <dbReference type="ARBA" id="ARBA00004496"/>
    </source>
</evidence>
<dbReference type="InterPro" id="IPR036397">
    <property type="entry name" value="RNaseH_sf"/>
</dbReference>
<evidence type="ECO:0000256" key="3">
    <source>
        <dbReference type="ARBA" id="ARBA00004065"/>
    </source>
</evidence>
<evidence type="ECO:0000256" key="16">
    <source>
        <dbReference type="RuleBase" id="RU003515"/>
    </source>
</evidence>
<sequence length="258" mass="29121">MSDSVSAIKNELKKINTEDHPQFQEWLKDPRKGVQQAISQWYRLQNKRKQEQLHYEQMLEEEWKLMKQGIHYIAGIDEVGRGPLAGPVVAAAVVLPKDLELLGLNDSKKLSKTKREYFYSEIMEKADVGIGIITASEIDEINIYEATKKAMQAAIAGLSQTPEHLLIDAMRLPAPIPQTSIIKGDAKSVSIAAASIVAKVTRDRLMTEYAQRYPHYAFEKNMGYGTAEHLEGLNVSGPCEIHRKSFSPIKEMEQQQKK</sequence>
<comment type="subcellular location">
    <subcellularLocation>
        <location evidence="4 14">Cytoplasm</location>
    </subcellularLocation>
</comment>
<dbReference type="InterPro" id="IPR024567">
    <property type="entry name" value="RNase_HII/HIII_dom"/>
</dbReference>
<evidence type="ECO:0000256" key="6">
    <source>
        <dbReference type="ARBA" id="ARBA00012180"/>
    </source>
</evidence>
<dbReference type="EMBL" id="MAYT01000028">
    <property type="protein sequence ID" value="OCA83853.1"/>
    <property type="molecule type" value="Genomic_DNA"/>
</dbReference>
<accession>A0A1B9AJ43</accession>
<comment type="caution">
    <text evidence="18">The sequence shown here is derived from an EMBL/GenBank/DDBJ whole genome shotgun (WGS) entry which is preliminary data.</text>
</comment>
<evidence type="ECO:0000256" key="10">
    <source>
        <dbReference type="ARBA" id="ARBA00022723"/>
    </source>
</evidence>
<dbReference type="InterPro" id="IPR001352">
    <property type="entry name" value="RNase_HII/HIII"/>
</dbReference>
<dbReference type="GO" id="GO:0005737">
    <property type="term" value="C:cytoplasm"/>
    <property type="evidence" value="ECO:0007669"/>
    <property type="project" value="UniProtKB-SubCell"/>
</dbReference>
<dbReference type="InterPro" id="IPR022898">
    <property type="entry name" value="RNase_HII"/>
</dbReference>
<keyword evidence="19" id="KW-1185">Reference proteome</keyword>
<keyword evidence="13 14" id="KW-0464">Manganese</keyword>
<evidence type="ECO:0000256" key="1">
    <source>
        <dbReference type="ARBA" id="ARBA00000077"/>
    </source>
</evidence>
<dbReference type="PANTHER" id="PTHR10954">
    <property type="entry name" value="RIBONUCLEASE H2 SUBUNIT A"/>
    <property type="match status" value="1"/>
</dbReference>
<evidence type="ECO:0000256" key="15">
    <source>
        <dbReference type="PROSITE-ProRule" id="PRU01319"/>
    </source>
</evidence>
<dbReference type="Gene3D" id="3.30.420.10">
    <property type="entry name" value="Ribonuclease H-like superfamily/Ribonuclease H"/>
    <property type="match status" value="1"/>
</dbReference>
<evidence type="ECO:0000256" key="7">
    <source>
        <dbReference type="ARBA" id="ARBA00019179"/>
    </source>
</evidence>
<evidence type="ECO:0000256" key="12">
    <source>
        <dbReference type="ARBA" id="ARBA00022801"/>
    </source>
</evidence>
<keyword evidence="9 14" id="KW-0540">Nuclease</keyword>
<feature type="binding site" evidence="14 15">
    <location>
        <position position="78"/>
    </location>
    <ligand>
        <name>a divalent metal cation</name>
        <dbReference type="ChEBI" id="CHEBI:60240"/>
    </ligand>
</feature>
<dbReference type="NCBIfam" id="NF000595">
    <property type="entry name" value="PRK00015.1-3"/>
    <property type="match status" value="1"/>
</dbReference>
<comment type="function">
    <text evidence="3 14 16">Endonuclease that specifically degrades the RNA of RNA-DNA hybrids.</text>
</comment>
<evidence type="ECO:0000313" key="18">
    <source>
        <dbReference type="EMBL" id="OCA83853.1"/>
    </source>
</evidence>
<dbReference type="GO" id="GO:0043137">
    <property type="term" value="P:DNA replication, removal of RNA primer"/>
    <property type="evidence" value="ECO:0007669"/>
    <property type="project" value="TreeGrafter"/>
</dbReference>
<evidence type="ECO:0000256" key="9">
    <source>
        <dbReference type="ARBA" id="ARBA00022722"/>
    </source>
</evidence>
<dbReference type="CDD" id="cd07182">
    <property type="entry name" value="RNase_HII_bacteria_HII_like"/>
    <property type="match status" value="1"/>
</dbReference>
<evidence type="ECO:0000256" key="13">
    <source>
        <dbReference type="ARBA" id="ARBA00023211"/>
    </source>
</evidence>
<dbReference type="AlphaFoldDB" id="A0A1B9AJ43"/>
<evidence type="ECO:0000259" key="17">
    <source>
        <dbReference type="PROSITE" id="PS51975"/>
    </source>
</evidence>
<evidence type="ECO:0000256" key="2">
    <source>
        <dbReference type="ARBA" id="ARBA00001946"/>
    </source>
</evidence>
<gene>
    <name evidence="14" type="primary">rnhB</name>
    <name evidence="18" type="ORF">A8F95_12785</name>
</gene>
<feature type="binding site" evidence="14 15">
    <location>
        <position position="168"/>
    </location>
    <ligand>
        <name>a divalent metal cation</name>
        <dbReference type="ChEBI" id="CHEBI:60240"/>
    </ligand>
</feature>
<keyword evidence="11 14" id="KW-0255">Endonuclease</keyword>
<comment type="catalytic activity">
    <reaction evidence="1 14 15 16">
        <text>Endonucleolytic cleavage to 5'-phosphomonoester.</text>
        <dbReference type="EC" id="3.1.26.4"/>
    </reaction>
</comment>
<keyword evidence="10 14" id="KW-0479">Metal-binding</keyword>
<comment type="cofactor">
    <cofactor evidence="14 15">
        <name>Mn(2+)</name>
        <dbReference type="ChEBI" id="CHEBI:29035"/>
    </cofactor>
    <cofactor evidence="14 15">
        <name>Mg(2+)</name>
        <dbReference type="ChEBI" id="CHEBI:18420"/>
    </cofactor>
    <text evidence="14 15">Manganese or magnesium. Binds 1 divalent metal ion per monomer in the absence of substrate. May bind a second metal ion after substrate binding.</text>
</comment>
<dbReference type="HAMAP" id="MF_00052_B">
    <property type="entry name" value="RNase_HII_B"/>
    <property type="match status" value="1"/>
</dbReference>
<dbReference type="PANTHER" id="PTHR10954:SF18">
    <property type="entry name" value="RIBONUCLEASE HII"/>
    <property type="match status" value="1"/>
</dbReference>
<dbReference type="PROSITE" id="PS51975">
    <property type="entry name" value="RNASE_H_2"/>
    <property type="match status" value="1"/>
</dbReference>
<keyword evidence="8 14" id="KW-0963">Cytoplasm</keyword>
<dbReference type="GO" id="GO:0032299">
    <property type="term" value="C:ribonuclease H2 complex"/>
    <property type="evidence" value="ECO:0007669"/>
    <property type="project" value="TreeGrafter"/>
</dbReference>
<dbReference type="GO" id="GO:0006298">
    <property type="term" value="P:mismatch repair"/>
    <property type="evidence" value="ECO:0007669"/>
    <property type="project" value="TreeGrafter"/>
</dbReference>
<dbReference type="NCBIfam" id="NF000594">
    <property type="entry name" value="PRK00015.1-1"/>
    <property type="match status" value="1"/>
</dbReference>
<evidence type="ECO:0000256" key="5">
    <source>
        <dbReference type="ARBA" id="ARBA00007383"/>
    </source>
</evidence>
<dbReference type="SUPFAM" id="SSF53098">
    <property type="entry name" value="Ribonuclease H-like"/>
    <property type="match status" value="1"/>
</dbReference>
<protein>
    <recommendedName>
        <fullName evidence="7 14">Ribonuclease HII</fullName>
        <shortName evidence="14">RNase HII</shortName>
        <ecNumber evidence="6 14">3.1.26.4</ecNumber>
    </recommendedName>
</protein>
<comment type="similarity">
    <text evidence="5 14 16">Belongs to the RNase HII family.</text>
</comment>
<dbReference type="GO" id="GO:0004523">
    <property type="term" value="F:RNA-DNA hybrid ribonuclease activity"/>
    <property type="evidence" value="ECO:0007669"/>
    <property type="project" value="UniProtKB-UniRule"/>
</dbReference>
<comment type="cofactor">
    <cofactor evidence="2">
        <name>Mg(2+)</name>
        <dbReference type="ChEBI" id="CHEBI:18420"/>
    </cofactor>
</comment>
<name>A0A1B9AJ43_9BACI</name>